<protein>
    <submittedName>
        <fullName evidence="2">Iron-sulfur cluster assembly scaffold protein</fullName>
    </submittedName>
</protein>
<evidence type="ECO:0000313" key="2">
    <source>
        <dbReference type="EMBL" id="MBC8430624.1"/>
    </source>
</evidence>
<evidence type="ECO:0000259" key="1">
    <source>
        <dbReference type="Pfam" id="PF01592"/>
    </source>
</evidence>
<name>A0A8J6TJ74_9BACT</name>
<reference evidence="2 3" key="1">
    <citation type="submission" date="2020-08" db="EMBL/GenBank/DDBJ databases">
        <title>Bridging the membrane lipid divide: bacteria of the FCB group superphylum have the potential to synthesize archaeal ether lipids.</title>
        <authorList>
            <person name="Villanueva L."/>
            <person name="Von Meijenfeldt F.A.B."/>
            <person name="Westbye A.B."/>
            <person name="Yadav S."/>
            <person name="Hopmans E.C."/>
            <person name="Dutilh B.E."/>
            <person name="Sinninghe Damste J.S."/>
        </authorList>
    </citation>
    <scope>NUCLEOTIDE SEQUENCE [LARGE SCALE GENOMIC DNA]</scope>
    <source>
        <strain evidence="2">NIOZ-UU17</strain>
    </source>
</reference>
<dbReference type="Pfam" id="PF01592">
    <property type="entry name" value="NifU_N"/>
    <property type="match status" value="1"/>
</dbReference>
<dbReference type="GO" id="GO:0005506">
    <property type="term" value="F:iron ion binding"/>
    <property type="evidence" value="ECO:0007669"/>
    <property type="project" value="InterPro"/>
</dbReference>
<dbReference type="PANTHER" id="PTHR10093">
    <property type="entry name" value="IRON-SULFUR CLUSTER ASSEMBLY ENZYME NIFU HOMOLOG"/>
    <property type="match status" value="1"/>
</dbReference>
<dbReference type="GO" id="GO:0016226">
    <property type="term" value="P:iron-sulfur cluster assembly"/>
    <property type="evidence" value="ECO:0007669"/>
    <property type="project" value="InterPro"/>
</dbReference>
<dbReference type="Proteomes" id="UP000605201">
    <property type="component" value="Unassembled WGS sequence"/>
</dbReference>
<sequence length="150" mass="16746">MGDEFDAFVEKLQEQVFDEAKEAFGETGFQRWRNPLYRGALENADTHARITGKCGDTMEIFLKFNDDCVTGASYMTDGCGASTVCGSFAAEIAHGKTPDELTEITGETILKKIGRFPKENEHCAFLAAETIQEALQKYMVRQMKKNKGEK</sequence>
<accession>A0A8J6TJ74</accession>
<dbReference type="EMBL" id="JACNIG010000063">
    <property type="protein sequence ID" value="MBC8430624.1"/>
    <property type="molecule type" value="Genomic_DNA"/>
</dbReference>
<dbReference type="SUPFAM" id="SSF82649">
    <property type="entry name" value="SufE/NifU"/>
    <property type="match status" value="1"/>
</dbReference>
<proteinExistence type="predicted"/>
<gene>
    <name evidence="2" type="ORF">H8D96_01770</name>
</gene>
<dbReference type="GO" id="GO:0051536">
    <property type="term" value="F:iron-sulfur cluster binding"/>
    <property type="evidence" value="ECO:0007669"/>
    <property type="project" value="InterPro"/>
</dbReference>
<dbReference type="AlphaFoldDB" id="A0A8J6TJ74"/>
<organism evidence="2 3">
    <name type="scientific">Candidatus Desulfatibia vada</name>
    <dbReference type="NCBI Taxonomy" id="2841696"/>
    <lineage>
        <taxon>Bacteria</taxon>
        <taxon>Pseudomonadati</taxon>
        <taxon>Thermodesulfobacteriota</taxon>
        <taxon>Desulfobacteria</taxon>
        <taxon>Desulfobacterales</taxon>
        <taxon>Desulfobacterales incertae sedis</taxon>
        <taxon>Candidatus Desulfatibia</taxon>
    </lineage>
</organism>
<feature type="domain" description="NIF system FeS cluster assembly NifU N-terminal" evidence="1">
    <location>
        <begin position="30"/>
        <end position="144"/>
    </location>
</feature>
<comment type="caution">
    <text evidence="2">The sequence shown here is derived from an EMBL/GenBank/DDBJ whole genome shotgun (WGS) entry which is preliminary data.</text>
</comment>
<evidence type="ECO:0000313" key="3">
    <source>
        <dbReference type="Proteomes" id="UP000605201"/>
    </source>
</evidence>
<dbReference type="Gene3D" id="3.90.1010.10">
    <property type="match status" value="1"/>
</dbReference>
<dbReference type="InterPro" id="IPR002871">
    <property type="entry name" value="NIF_FeS_clus_asmbl_NifU_N"/>
</dbReference>
<dbReference type="CDD" id="cd06664">
    <property type="entry name" value="IscU_like"/>
    <property type="match status" value="1"/>
</dbReference>